<gene>
    <name evidence="4" type="ORF">GCM10007390_05670</name>
</gene>
<dbReference type="EMBL" id="BMXF01000001">
    <property type="protein sequence ID" value="GHB55325.1"/>
    <property type="molecule type" value="Genomic_DNA"/>
</dbReference>
<dbReference type="AlphaFoldDB" id="A0A8J3D3Y8"/>
<dbReference type="InterPro" id="IPR025660">
    <property type="entry name" value="Pept_his_AS"/>
</dbReference>
<keyword evidence="5" id="KW-1185">Reference proteome</keyword>
<dbReference type="CDD" id="cd02619">
    <property type="entry name" value="Peptidase_C1"/>
    <property type="match status" value="1"/>
</dbReference>
<dbReference type="GO" id="GO:0008234">
    <property type="term" value="F:cysteine-type peptidase activity"/>
    <property type="evidence" value="ECO:0007669"/>
    <property type="project" value="InterPro"/>
</dbReference>
<dbReference type="Gene3D" id="3.90.70.10">
    <property type="entry name" value="Cysteine proteinases"/>
    <property type="match status" value="1"/>
</dbReference>
<evidence type="ECO:0000256" key="1">
    <source>
        <dbReference type="ARBA" id="ARBA00008455"/>
    </source>
</evidence>
<dbReference type="Pfam" id="PF14326">
    <property type="entry name" value="DUF4384"/>
    <property type="match status" value="1"/>
</dbReference>
<evidence type="ECO:0000313" key="5">
    <source>
        <dbReference type="Proteomes" id="UP000598271"/>
    </source>
</evidence>
<keyword evidence="2" id="KW-0732">Signal</keyword>
<dbReference type="RefSeq" id="WP_189562835.1">
    <property type="nucleotide sequence ID" value="NZ_BMXF01000001.1"/>
</dbReference>
<reference evidence="4 5" key="1">
    <citation type="journal article" date="2014" name="Int. J. Syst. Evol. Microbiol.">
        <title>Complete genome sequence of Corynebacterium casei LMG S-19264T (=DSM 44701T), isolated from a smear-ripened cheese.</title>
        <authorList>
            <consortium name="US DOE Joint Genome Institute (JGI-PGF)"/>
            <person name="Walter F."/>
            <person name="Albersmeier A."/>
            <person name="Kalinowski J."/>
            <person name="Ruckert C."/>
        </authorList>
    </citation>
    <scope>NUCLEOTIDE SEQUENCE [LARGE SCALE GENOMIC DNA]</scope>
    <source>
        <strain evidence="4 5">KCTC 12866</strain>
    </source>
</reference>
<evidence type="ECO:0000256" key="2">
    <source>
        <dbReference type="SAM" id="SignalP"/>
    </source>
</evidence>
<feature type="domain" description="Peptidase C1A papain C-terminal" evidence="3">
    <location>
        <begin position="46"/>
        <end position="283"/>
    </location>
</feature>
<sequence>MRYVLFLLFPLLVHSPVYAQGLNFDDTTYEKLPQKYSARTTGSGQLPIRVDLSPYTPSVMSQGKLGTCVGFSSAYYARTILEAVSRGITDRAQIDALRFSPSFLYNAIKDSTDSQCMKGSLIDDALNYMKEKGVASFADKGYPECEANDPEFTSPDSQIMDYIRLFGLLETENAVATTKKALSEMTPVIIGIQTTPSLQELGFLGKIWRWIVRLFGGEDDTGLWKPTKSNKRGTGHAVCVVGYDDDRYGGAFKMVNSWGTSWGEDGYFWVTYPDFAEFTKYGYQAYLPIAPDSAGVTMAGSVSVQSATFVTDNEVPYVRSVEGKINQGSENQEGMVAYTLRDAQRTGSNFKFVAEVDRLAYVYVVAADASELRTEILFPVSGKVSPIIGANTQMLLPSEDLLYTLVGEPGIQYWLFLFSEKELDIEKYVFDMNEAQGNFTNRALTAFGEDLVPYEKVEYDDRKVNFTLRGQHEGHIVPLLISLQQK</sequence>
<dbReference type="InterPro" id="IPR013128">
    <property type="entry name" value="Peptidase_C1A"/>
</dbReference>
<dbReference type="SMART" id="SM00645">
    <property type="entry name" value="Pept_C1"/>
    <property type="match status" value="1"/>
</dbReference>
<organism evidence="4 5">
    <name type="scientific">Persicitalea jodogahamensis</name>
    <dbReference type="NCBI Taxonomy" id="402147"/>
    <lineage>
        <taxon>Bacteria</taxon>
        <taxon>Pseudomonadati</taxon>
        <taxon>Bacteroidota</taxon>
        <taxon>Cytophagia</taxon>
        <taxon>Cytophagales</taxon>
        <taxon>Spirosomataceae</taxon>
        <taxon>Persicitalea</taxon>
    </lineage>
</organism>
<dbReference type="PROSITE" id="PS00639">
    <property type="entry name" value="THIOL_PROTEASE_HIS"/>
    <property type="match status" value="1"/>
</dbReference>
<proteinExistence type="inferred from homology"/>
<feature type="chain" id="PRO_5035203009" description="Peptidase C1A papain C-terminal domain-containing protein" evidence="2">
    <location>
        <begin position="20"/>
        <end position="486"/>
    </location>
</feature>
<dbReference type="InterPro" id="IPR025493">
    <property type="entry name" value="DUF4384"/>
</dbReference>
<dbReference type="InterPro" id="IPR000668">
    <property type="entry name" value="Peptidase_C1A_C"/>
</dbReference>
<comment type="caution">
    <text evidence="4">The sequence shown here is derived from an EMBL/GenBank/DDBJ whole genome shotgun (WGS) entry which is preliminary data.</text>
</comment>
<name>A0A8J3D3Y8_9BACT</name>
<dbReference type="PANTHER" id="PTHR12411">
    <property type="entry name" value="CYSTEINE PROTEASE FAMILY C1-RELATED"/>
    <property type="match status" value="1"/>
</dbReference>
<feature type="signal peptide" evidence="2">
    <location>
        <begin position="1"/>
        <end position="19"/>
    </location>
</feature>
<dbReference type="Proteomes" id="UP000598271">
    <property type="component" value="Unassembled WGS sequence"/>
</dbReference>
<dbReference type="GO" id="GO:0006508">
    <property type="term" value="P:proteolysis"/>
    <property type="evidence" value="ECO:0007669"/>
    <property type="project" value="InterPro"/>
</dbReference>
<dbReference type="InterPro" id="IPR038765">
    <property type="entry name" value="Papain-like_cys_pep_sf"/>
</dbReference>
<protein>
    <recommendedName>
        <fullName evidence="3">Peptidase C1A papain C-terminal domain-containing protein</fullName>
    </recommendedName>
</protein>
<evidence type="ECO:0000259" key="3">
    <source>
        <dbReference type="SMART" id="SM00645"/>
    </source>
</evidence>
<comment type="similarity">
    <text evidence="1">Belongs to the peptidase C1 family.</text>
</comment>
<dbReference type="SUPFAM" id="SSF54001">
    <property type="entry name" value="Cysteine proteinases"/>
    <property type="match status" value="1"/>
</dbReference>
<dbReference type="Pfam" id="PF00112">
    <property type="entry name" value="Peptidase_C1"/>
    <property type="match status" value="1"/>
</dbReference>
<accession>A0A8J3D3Y8</accession>
<evidence type="ECO:0000313" key="4">
    <source>
        <dbReference type="EMBL" id="GHB55325.1"/>
    </source>
</evidence>